<gene>
    <name evidence="17" type="primary">LOC116286459</name>
</gene>
<dbReference type="InterPro" id="IPR001828">
    <property type="entry name" value="ANF_lig-bd_rcpt"/>
</dbReference>
<keyword evidence="9" id="KW-0325">Glycoprotein</keyword>
<feature type="transmembrane region" description="Helical" evidence="13">
    <location>
        <begin position="607"/>
        <end position="631"/>
    </location>
</feature>
<reference evidence="17" key="1">
    <citation type="submission" date="2025-08" db="UniProtKB">
        <authorList>
            <consortium name="RefSeq"/>
        </authorList>
    </citation>
    <scope>IDENTIFICATION</scope>
    <source>
        <tissue evidence="17">Tentacle</tissue>
    </source>
</reference>
<evidence type="ECO:0000313" key="16">
    <source>
        <dbReference type="Proteomes" id="UP000515163"/>
    </source>
</evidence>
<sequence>MNSFILFALISVMPSPSKCSQIFDFKTSLFKTGDILLQGLFPITYKDHTQDTCTKIYKDGIMWSMAMVYAVESINNQSSFLPNNTLGYKIDNTCYNIPSAMSNAIEIVAKYRPNSVCYPQSDYCHSGDGLKSYGKITAVIGPALSWIAIPIASLLGLYDIPQISYAATSRILSDKTRYKSFLRTVPSDEYQAKAMADFVRHFEWNFVFLIASDDDYGKMGAATFKKTAMSLNVCIAHDEYIPFNSDMAKEYIYNALVTFKNSERAKVVIVFSYAEQGELLLQTAHKLNITNRTWITSDAWSSTVTKFNVSKSMLEGVFTFSIRSKKVNRFIEYINNLQIRDVKHIPWFIAYMEQVLDCTSSNHSNGKRTCSPTETLPSGHTINTEAIANVIDAVNATAHALMTMLSCAQGVGCRHLNDFSPQELLQYIKNTSFQGTDHASVEFNVNGDRTFSGYTIRNVQVQGNGVGYVDVGFYFWSQLTNQKPNFEINTSLIKWSGGNRPLSNCFRVCKPGERVVGQSECCWNCQKCEKGSYSSVAGALSCTKCNDTHYANEERTACLVRAIVHLNLSTPEAISILTISMIGVLINMIIIGIFIRYRSTPVVIGSTLFHTVLFFTILYLSFMVTIMFIVRKPSNKLCSGVESLHELLIMLYPAFLFSKTRAVNKKIRSAVTRLQGMRQDWSQVLLVGCLVVLQLILITVRQCASPSVVHFLNQEDGTRLLECKQFFPISRILAIAFPCAVLIIATFISFKERNQPENFNEAKFISFTTILLGIILIAFIPTYRYVTGISRILVVTFTFFITAFSCMGCLFLPKLYIILLHPERNVLSNSDPNDEAQTSTTPEPHNVSARTSVTDDLSPDLNDNPQPSRFLNVNNEKKGARVISFSNHGLASDDSLRDAVKDSTNNVTSNGRKRSRTSPGAQVTFELSTVAETSEDGSPWSPALERHVNEEYKENTHQLDCPQITKNTPRAFTVI</sequence>
<proteinExistence type="inferred from homology"/>
<dbReference type="FunFam" id="3.40.50.2300:FF:000016">
    <property type="entry name" value="Taste 1 receptor member 2"/>
    <property type="match status" value="1"/>
</dbReference>
<dbReference type="Gene3D" id="2.10.50.30">
    <property type="entry name" value="GPCR, family 3, nine cysteines domain"/>
    <property type="match status" value="1"/>
</dbReference>
<dbReference type="GO" id="GO:0004930">
    <property type="term" value="F:G protein-coupled receptor activity"/>
    <property type="evidence" value="ECO:0007669"/>
    <property type="project" value="UniProtKB-KW"/>
</dbReference>
<comment type="subcellular location">
    <subcellularLocation>
        <location evidence="1">Cell membrane</location>
        <topology evidence="1">Multi-pass membrane protein</topology>
    </subcellularLocation>
</comment>
<dbReference type="CDD" id="cd06350">
    <property type="entry name" value="PBP1_GPCR_family_C-like"/>
    <property type="match status" value="1"/>
</dbReference>
<dbReference type="SUPFAM" id="SSF53822">
    <property type="entry name" value="Periplasmic binding protein-like I"/>
    <property type="match status" value="1"/>
</dbReference>
<dbReference type="Proteomes" id="UP000515163">
    <property type="component" value="Unplaced"/>
</dbReference>
<keyword evidence="2" id="KW-1003">Cell membrane</keyword>
<evidence type="ECO:0000256" key="6">
    <source>
        <dbReference type="ARBA" id="ARBA00023040"/>
    </source>
</evidence>
<keyword evidence="5 13" id="KW-1133">Transmembrane helix</keyword>
<dbReference type="CDD" id="cd13953">
    <property type="entry name" value="7tm_classC_mGluR-like"/>
    <property type="match status" value="1"/>
</dbReference>
<dbReference type="RefSeq" id="XP_031548838.1">
    <property type="nucleotide sequence ID" value="XM_031692978.1"/>
</dbReference>
<keyword evidence="4 14" id="KW-0732">Signal</keyword>
<dbReference type="GO" id="GO:0050909">
    <property type="term" value="P:sensory perception of taste"/>
    <property type="evidence" value="ECO:0007669"/>
    <property type="project" value="UniProtKB-ARBA"/>
</dbReference>
<feature type="region of interest" description="Disordered" evidence="12">
    <location>
        <begin position="902"/>
        <end position="921"/>
    </location>
</feature>
<feature type="transmembrane region" description="Helical" evidence="13">
    <location>
        <begin position="789"/>
        <end position="812"/>
    </location>
</feature>
<dbReference type="PRINTS" id="PR00592">
    <property type="entry name" value="CASENSINGR"/>
</dbReference>
<dbReference type="GO" id="GO:0005886">
    <property type="term" value="C:plasma membrane"/>
    <property type="evidence" value="ECO:0007669"/>
    <property type="project" value="UniProtKB-SubCell"/>
</dbReference>
<name>A0A6P8GZ99_ACTTE</name>
<dbReference type="InterPro" id="IPR000337">
    <property type="entry name" value="GPCR_3"/>
</dbReference>
<dbReference type="PRINTS" id="PR00248">
    <property type="entry name" value="GPCRMGR"/>
</dbReference>
<dbReference type="PROSITE" id="PS50259">
    <property type="entry name" value="G_PROTEIN_RECEP_F3_4"/>
    <property type="match status" value="1"/>
</dbReference>
<keyword evidence="16" id="KW-1185">Reference proteome</keyword>
<dbReference type="InterPro" id="IPR028082">
    <property type="entry name" value="Peripla_BP_I"/>
</dbReference>
<dbReference type="Pfam" id="PF01094">
    <property type="entry name" value="ANF_receptor"/>
    <property type="match status" value="1"/>
</dbReference>
<dbReference type="FunFam" id="2.10.50.30:FF:000004">
    <property type="entry name" value="Taste receptor type 1 member 3-like protein"/>
    <property type="match status" value="1"/>
</dbReference>
<keyword evidence="10" id="KW-0807">Transducer</keyword>
<dbReference type="InterPro" id="IPR038550">
    <property type="entry name" value="GPCR_3_9-Cys_sf"/>
</dbReference>
<evidence type="ECO:0000256" key="3">
    <source>
        <dbReference type="ARBA" id="ARBA00022692"/>
    </source>
</evidence>
<feature type="domain" description="G-protein coupled receptors family 3 profile" evidence="15">
    <location>
        <begin position="572"/>
        <end position="834"/>
    </location>
</feature>
<dbReference type="PANTHER" id="PTHR24060">
    <property type="entry name" value="METABOTROPIC GLUTAMATE RECEPTOR"/>
    <property type="match status" value="1"/>
</dbReference>
<feature type="signal peptide" evidence="14">
    <location>
        <begin position="1"/>
        <end position="19"/>
    </location>
</feature>
<keyword evidence="7 13" id="KW-0472">Membrane</keyword>
<feature type="transmembrane region" description="Helical" evidence="13">
    <location>
        <begin position="762"/>
        <end position="783"/>
    </location>
</feature>
<evidence type="ECO:0000256" key="9">
    <source>
        <dbReference type="ARBA" id="ARBA00023180"/>
    </source>
</evidence>
<evidence type="ECO:0000256" key="5">
    <source>
        <dbReference type="ARBA" id="ARBA00022989"/>
    </source>
</evidence>
<evidence type="ECO:0000256" key="8">
    <source>
        <dbReference type="ARBA" id="ARBA00023170"/>
    </source>
</evidence>
<dbReference type="OrthoDB" id="6021048at2759"/>
<keyword evidence="8" id="KW-0675">Receptor</keyword>
<feature type="transmembrane region" description="Helical" evidence="13">
    <location>
        <begin position="729"/>
        <end position="750"/>
    </location>
</feature>
<evidence type="ECO:0000256" key="11">
    <source>
        <dbReference type="ARBA" id="ARBA00038492"/>
    </source>
</evidence>
<evidence type="ECO:0000259" key="15">
    <source>
        <dbReference type="PROSITE" id="PS50259"/>
    </source>
</evidence>
<dbReference type="InParanoid" id="A0A6P8GZ99"/>
<organism evidence="16 17">
    <name type="scientific">Actinia tenebrosa</name>
    <name type="common">Australian red waratah sea anemone</name>
    <dbReference type="NCBI Taxonomy" id="6105"/>
    <lineage>
        <taxon>Eukaryota</taxon>
        <taxon>Metazoa</taxon>
        <taxon>Cnidaria</taxon>
        <taxon>Anthozoa</taxon>
        <taxon>Hexacorallia</taxon>
        <taxon>Actiniaria</taxon>
        <taxon>Actiniidae</taxon>
        <taxon>Actinia</taxon>
    </lineage>
</organism>
<keyword evidence="6" id="KW-0297">G-protein coupled receptor</keyword>
<evidence type="ECO:0000256" key="12">
    <source>
        <dbReference type="SAM" id="MobiDB-lite"/>
    </source>
</evidence>
<evidence type="ECO:0000256" key="13">
    <source>
        <dbReference type="SAM" id="Phobius"/>
    </source>
</evidence>
<evidence type="ECO:0000256" key="2">
    <source>
        <dbReference type="ARBA" id="ARBA00022475"/>
    </source>
</evidence>
<evidence type="ECO:0000313" key="17">
    <source>
        <dbReference type="RefSeq" id="XP_031548838.1"/>
    </source>
</evidence>
<dbReference type="InterPro" id="IPR017978">
    <property type="entry name" value="GPCR_3_C"/>
</dbReference>
<feature type="region of interest" description="Disordered" evidence="12">
    <location>
        <begin position="829"/>
        <end position="873"/>
    </location>
</feature>
<evidence type="ECO:0000256" key="10">
    <source>
        <dbReference type="ARBA" id="ARBA00023224"/>
    </source>
</evidence>
<evidence type="ECO:0000256" key="7">
    <source>
        <dbReference type="ARBA" id="ARBA00023136"/>
    </source>
</evidence>
<feature type="transmembrane region" description="Helical" evidence="13">
    <location>
        <begin position="684"/>
        <end position="709"/>
    </location>
</feature>
<dbReference type="KEGG" id="aten:116286459"/>
<keyword evidence="3 13" id="KW-0812">Transmembrane</keyword>
<comment type="similarity">
    <text evidence="11">Belongs to the G-protein coupled receptor 3 family. TAS1R subfamily.</text>
</comment>
<dbReference type="InterPro" id="IPR000068">
    <property type="entry name" value="GPCR_3_Ca_sens_rcpt-rel"/>
</dbReference>
<evidence type="ECO:0000256" key="4">
    <source>
        <dbReference type="ARBA" id="ARBA00022729"/>
    </source>
</evidence>
<protein>
    <submittedName>
        <fullName evidence="17">Extracellular calcium-sensing receptor-like</fullName>
    </submittedName>
</protein>
<dbReference type="Pfam" id="PF00003">
    <property type="entry name" value="7tm_3"/>
    <property type="match status" value="1"/>
</dbReference>
<feature type="transmembrane region" description="Helical" evidence="13">
    <location>
        <begin position="573"/>
        <end position="595"/>
    </location>
</feature>
<evidence type="ECO:0000256" key="1">
    <source>
        <dbReference type="ARBA" id="ARBA00004651"/>
    </source>
</evidence>
<accession>A0A6P8GZ99</accession>
<dbReference type="Gene3D" id="3.40.50.2300">
    <property type="match status" value="2"/>
</dbReference>
<evidence type="ECO:0000256" key="14">
    <source>
        <dbReference type="SAM" id="SignalP"/>
    </source>
</evidence>
<dbReference type="AlphaFoldDB" id="A0A6P8GZ99"/>
<dbReference type="InterPro" id="IPR050726">
    <property type="entry name" value="mGluR"/>
</dbReference>
<feature type="chain" id="PRO_5027878630" evidence="14">
    <location>
        <begin position="20"/>
        <end position="975"/>
    </location>
</feature>
<dbReference type="GeneID" id="116286459"/>